<organism evidence="1 2">
    <name type="scientific">Aurantiacibacter rhizosphaerae</name>
    <dbReference type="NCBI Taxonomy" id="2691582"/>
    <lineage>
        <taxon>Bacteria</taxon>
        <taxon>Pseudomonadati</taxon>
        <taxon>Pseudomonadota</taxon>
        <taxon>Alphaproteobacteria</taxon>
        <taxon>Sphingomonadales</taxon>
        <taxon>Erythrobacteraceae</taxon>
        <taxon>Aurantiacibacter</taxon>
    </lineage>
</organism>
<dbReference type="EMBL" id="WUBR01000001">
    <property type="protein sequence ID" value="MWV26955.1"/>
    <property type="molecule type" value="Genomic_DNA"/>
</dbReference>
<evidence type="ECO:0000313" key="1">
    <source>
        <dbReference type="EMBL" id="MWV26955.1"/>
    </source>
</evidence>
<keyword evidence="2" id="KW-1185">Reference proteome</keyword>
<dbReference type="Gene3D" id="1.25.40.10">
    <property type="entry name" value="Tetratricopeptide repeat domain"/>
    <property type="match status" value="1"/>
</dbReference>
<dbReference type="Proteomes" id="UP000461409">
    <property type="component" value="Unassembled WGS sequence"/>
</dbReference>
<gene>
    <name evidence="1" type="ORF">GRF63_03455</name>
</gene>
<sequence>MAQGRFVVFFVVALALAYVSVISAFWNLGRRLPEAIAVEGLAEHPDRIMGRATLSFRESRGKLDSIDFPSLRRALARAPLEEEPFVFTAAQLAASGRIAEAEAMLRESIRRNPRSREGRLIFLTLLAQRGNAHEAVTQIEALYRLMPEQRPVLRDTLVYLASFPGTRQSTLAAVSEDLHKRDILQGLARSGASASMLLETLDAFRDVVPRDARESFVASLSGPLLRAGDPRGALRVWMHFNPEAYADGSVLLDEHLNGSFAPPFGWEVRGGSDGYARIGNNGLEGEHYGRRAALLAQQTAILGPGEYTLSVLAENHGRGLSFDVSCNKEGDIATVDLESRENRTHLNVPNDCPAVTLELRARPSDPPRKSMFRITQVSLERDEK</sequence>
<dbReference type="RefSeq" id="WP_160484575.1">
    <property type="nucleotide sequence ID" value="NZ_WUBR01000001.1"/>
</dbReference>
<name>A0A844XBR8_9SPHN</name>
<evidence type="ECO:0000313" key="2">
    <source>
        <dbReference type="Proteomes" id="UP000461409"/>
    </source>
</evidence>
<dbReference type="SUPFAM" id="SSF48452">
    <property type="entry name" value="TPR-like"/>
    <property type="match status" value="1"/>
</dbReference>
<reference evidence="1 2" key="1">
    <citation type="submission" date="2019-12" db="EMBL/GenBank/DDBJ databases">
        <authorList>
            <person name="Lee S.D."/>
        </authorList>
    </citation>
    <scope>NUCLEOTIDE SEQUENCE [LARGE SCALE GENOMIC DNA]</scope>
    <source>
        <strain evidence="1 2">GH3-10</strain>
    </source>
</reference>
<comment type="caution">
    <text evidence="1">The sequence shown here is derived from an EMBL/GenBank/DDBJ whole genome shotgun (WGS) entry which is preliminary data.</text>
</comment>
<accession>A0A844XBR8</accession>
<evidence type="ECO:0008006" key="3">
    <source>
        <dbReference type="Google" id="ProtNLM"/>
    </source>
</evidence>
<dbReference type="AlphaFoldDB" id="A0A844XBR8"/>
<dbReference type="InterPro" id="IPR011990">
    <property type="entry name" value="TPR-like_helical_dom_sf"/>
</dbReference>
<proteinExistence type="predicted"/>
<reference evidence="1 2" key="2">
    <citation type="submission" date="2020-02" db="EMBL/GenBank/DDBJ databases">
        <title>Erythrobacter dongmakensis sp. nov., isolated from a tidal mudflat.</title>
        <authorList>
            <person name="Kim I.S."/>
        </authorList>
    </citation>
    <scope>NUCLEOTIDE SEQUENCE [LARGE SCALE GENOMIC DNA]</scope>
    <source>
        <strain evidence="1 2">GH3-10</strain>
    </source>
</reference>
<protein>
    <recommendedName>
        <fullName evidence="3">Tetratricopeptide repeat protein</fullName>
    </recommendedName>
</protein>